<feature type="domain" description="Macro" evidence="1">
    <location>
        <begin position="1"/>
        <end position="175"/>
    </location>
</feature>
<proteinExistence type="predicted"/>
<dbReference type="PROSITE" id="PS51154">
    <property type="entry name" value="MACRO"/>
    <property type="match status" value="1"/>
</dbReference>
<dbReference type="PANTHER" id="PTHR11106:SF27">
    <property type="entry name" value="MACRO DOMAIN-CONTAINING PROTEIN"/>
    <property type="match status" value="1"/>
</dbReference>
<dbReference type="PANTHER" id="PTHR11106">
    <property type="entry name" value="GANGLIOSIDE INDUCED DIFFERENTIATION ASSOCIATED PROTEIN 2-RELATED"/>
    <property type="match status" value="1"/>
</dbReference>
<dbReference type="AlphaFoldDB" id="A0A5B8R8R2"/>
<dbReference type="EC" id="3.5.1.-" evidence="2"/>
<dbReference type="Gene3D" id="3.40.220.10">
    <property type="entry name" value="Leucine Aminopeptidase, subunit E, domain 1"/>
    <property type="match status" value="1"/>
</dbReference>
<evidence type="ECO:0000313" key="2">
    <source>
        <dbReference type="EMBL" id="QEA05529.1"/>
    </source>
</evidence>
<organism evidence="2">
    <name type="scientific">uncultured organism</name>
    <dbReference type="NCBI Taxonomy" id="155900"/>
    <lineage>
        <taxon>unclassified sequences</taxon>
        <taxon>environmental samples</taxon>
    </lineage>
</organism>
<name>A0A5B8R8R2_9ZZZZ</name>
<dbReference type="InterPro" id="IPR002589">
    <property type="entry name" value="Macro_dom"/>
</dbReference>
<dbReference type="InterPro" id="IPR043472">
    <property type="entry name" value="Macro_dom-like"/>
</dbReference>
<accession>A0A5B8R8R2</accession>
<dbReference type="SUPFAM" id="SSF52949">
    <property type="entry name" value="Macro domain-like"/>
    <property type="match status" value="1"/>
</dbReference>
<reference evidence="2" key="1">
    <citation type="submission" date="2019-06" db="EMBL/GenBank/DDBJ databases">
        <authorList>
            <person name="Murdoch R.W."/>
            <person name="Fathepure B."/>
        </authorList>
    </citation>
    <scope>NUCLEOTIDE SEQUENCE</scope>
</reference>
<dbReference type="SMART" id="SM00506">
    <property type="entry name" value="A1pp"/>
    <property type="match status" value="1"/>
</dbReference>
<dbReference type="EMBL" id="MN079103">
    <property type="protein sequence ID" value="QEA05529.1"/>
    <property type="molecule type" value="Genomic_DNA"/>
</dbReference>
<sequence length="175" mass="18197">MATGDGKVQIECVVGDITRQPDMDAVVNAANARLMPGGGVAGAIHRAAGSGLAQECAPLAPIAPGEAVMTGGHGLPNPHVIHCLGPVYGRDTPSDELLTRCYRRALELADDAGLASVAFPALSTGAFGYPMAEAAPVAMHAVREAARGLVSVRRVRFVLPDERAREMHQRVLDAV</sequence>
<keyword evidence="2" id="KW-0378">Hydrolase</keyword>
<dbReference type="Pfam" id="PF01661">
    <property type="entry name" value="Macro"/>
    <property type="match status" value="1"/>
</dbReference>
<protein>
    <submittedName>
        <fullName evidence="2">O-acetyl-ADP-ribose deacetylase</fullName>
        <ecNumber evidence="2">3.5.1.-</ecNumber>
    </submittedName>
</protein>
<gene>
    <name evidence="2" type="primary">ymdB</name>
    <name evidence="2" type="ORF">KBTEX_01852</name>
</gene>
<dbReference type="GO" id="GO:0016787">
    <property type="term" value="F:hydrolase activity"/>
    <property type="evidence" value="ECO:0007669"/>
    <property type="project" value="UniProtKB-KW"/>
</dbReference>
<evidence type="ECO:0000259" key="1">
    <source>
        <dbReference type="PROSITE" id="PS51154"/>
    </source>
</evidence>